<name>C6X9S2_METGS</name>
<dbReference type="EMBL" id="CP001674">
    <property type="protein sequence ID" value="ACT49892.1"/>
    <property type="molecule type" value="Genomic_DNA"/>
</dbReference>
<dbReference type="AlphaFoldDB" id="C6X9S2"/>
<evidence type="ECO:0000313" key="1">
    <source>
        <dbReference type="EMBL" id="ACT49892.1"/>
    </source>
</evidence>
<proteinExistence type="predicted"/>
<gene>
    <name evidence="1" type="ordered locus">Msip34_0644</name>
</gene>
<evidence type="ECO:0000313" key="2">
    <source>
        <dbReference type="Proteomes" id="UP000002743"/>
    </source>
</evidence>
<organism evidence="1 2">
    <name type="scientific">Methylovorus glucosotrophus (strain SIP3-4)</name>
    <dbReference type="NCBI Taxonomy" id="582744"/>
    <lineage>
        <taxon>Bacteria</taxon>
        <taxon>Pseudomonadati</taxon>
        <taxon>Pseudomonadota</taxon>
        <taxon>Betaproteobacteria</taxon>
        <taxon>Nitrosomonadales</taxon>
        <taxon>Methylophilaceae</taxon>
        <taxon>Methylovorus</taxon>
    </lineage>
</organism>
<dbReference type="KEGG" id="mei:Msip34_0644"/>
<reference evidence="2" key="1">
    <citation type="submission" date="2009-07" db="EMBL/GenBank/DDBJ databases">
        <title>Complete sequence of chromosome of Methylovorus sp. SIP3-4.</title>
        <authorList>
            <person name="Lucas S."/>
            <person name="Copeland A."/>
            <person name="Lapidus A."/>
            <person name="Glavina del Rio T."/>
            <person name="Tice H."/>
            <person name="Bruce D."/>
            <person name="Goodwin L."/>
            <person name="Pitluck S."/>
            <person name="Clum A."/>
            <person name="Larimer F."/>
            <person name="Land M."/>
            <person name="Hauser L."/>
            <person name="Kyrpides N."/>
            <person name="Mikhailova N."/>
            <person name="Kayluzhnaya M."/>
            <person name="Chistoserdova L."/>
        </authorList>
    </citation>
    <scope>NUCLEOTIDE SEQUENCE [LARGE SCALE GENOMIC DNA]</scope>
    <source>
        <strain evidence="2">SIP3-4</strain>
    </source>
</reference>
<reference evidence="1 2" key="2">
    <citation type="journal article" date="2011" name="J. Bacteriol.">
        <title>Genomes of three methylotrophs from a single niche uncover genetic and metabolic divergence of Methylophilaceae.</title>
        <authorList>
            <person name="Lapidus A."/>
            <person name="Clum A."/>
            <person name="Labutti K."/>
            <person name="Kaluzhnaya M.G."/>
            <person name="Lim S."/>
            <person name="Beck D.A."/>
            <person name="Glavina Del Rio T."/>
            <person name="Nolan M."/>
            <person name="Mavromatis K."/>
            <person name="Huntemann M."/>
            <person name="Lucas S."/>
            <person name="Lidstrom M.E."/>
            <person name="Ivanova N."/>
            <person name="Chistoserdova L."/>
        </authorList>
    </citation>
    <scope>NUCLEOTIDE SEQUENCE [LARGE SCALE GENOMIC DNA]</scope>
    <source>
        <strain evidence="1 2">SIP3-4</strain>
    </source>
</reference>
<dbReference type="HOGENOM" id="CLU_2713691_0_0_4"/>
<keyword evidence="2" id="KW-1185">Reference proteome</keyword>
<accession>C6X9S2</accession>
<sequence length="74" mass="8451">MESRVAAKYVYQIRSRNGVVVDNLQIFGRDETEARLKLQKMYTHCEILDCRVLSGGKAPTSNYEDILDLLVKST</sequence>
<protein>
    <submittedName>
        <fullName evidence="1">Uncharacterized protein</fullName>
    </submittedName>
</protein>
<dbReference type="eggNOG" id="ENOG502ZEVF">
    <property type="taxonomic scope" value="Bacteria"/>
</dbReference>
<dbReference type="Proteomes" id="UP000002743">
    <property type="component" value="Chromosome"/>
</dbReference>